<keyword evidence="2 4" id="KW-0012">Acyltransferase</keyword>
<keyword evidence="1 4" id="KW-0808">Transferase</keyword>
<dbReference type="Pfam" id="PF13673">
    <property type="entry name" value="Acetyltransf_10"/>
    <property type="match status" value="1"/>
</dbReference>
<dbReference type="RefSeq" id="WP_243649514.1">
    <property type="nucleotide sequence ID" value="NZ_SLXV01000033.1"/>
</dbReference>
<dbReference type="InterPro" id="IPR050832">
    <property type="entry name" value="Bact_Acetyltransf"/>
</dbReference>
<comment type="caution">
    <text evidence="4">The sequence shown here is derived from an EMBL/GenBank/DDBJ whole genome shotgun (WGS) entry which is preliminary data.</text>
</comment>
<evidence type="ECO:0000313" key="4">
    <source>
        <dbReference type="EMBL" id="TCP65446.1"/>
    </source>
</evidence>
<gene>
    <name evidence="4" type="ORF">EDD57_13339</name>
</gene>
<keyword evidence="5" id="KW-1185">Reference proteome</keyword>
<organism evidence="4 5">
    <name type="scientific">Baia soyae</name>
    <dbReference type="NCBI Taxonomy" id="1544746"/>
    <lineage>
        <taxon>Bacteria</taxon>
        <taxon>Bacillati</taxon>
        <taxon>Bacillota</taxon>
        <taxon>Bacilli</taxon>
        <taxon>Bacillales</taxon>
        <taxon>Thermoactinomycetaceae</taxon>
        <taxon>Baia</taxon>
    </lineage>
</organism>
<dbReference type="InterPro" id="IPR000182">
    <property type="entry name" value="GNAT_dom"/>
</dbReference>
<dbReference type="Proteomes" id="UP000294746">
    <property type="component" value="Unassembled WGS sequence"/>
</dbReference>
<dbReference type="InterPro" id="IPR016181">
    <property type="entry name" value="Acyl_CoA_acyltransferase"/>
</dbReference>
<dbReference type="PROSITE" id="PS51186">
    <property type="entry name" value="GNAT"/>
    <property type="match status" value="1"/>
</dbReference>
<feature type="domain" description="N-acetyltransferase" evidence="3">
    <location>
        <begin position="3"/>
        <end position="144"/>
    </location>
</feature>
<evidence type="ECO:0000256" key="1">
    <source>
        <dbReference type="ARBA" id="ARBA00022679"/>
    </source>
</evidence>
<dbReference type="Gene3D" id="3.40.630.30">
    <property type="match status" value="1"/>
</dbReference>
<dbReference type="SUPFAM" id="SSF55729">
    <property type="entry name" value="Acyl-CoA N-acyltransferases (Nat)"/>
    <property type="match status" value="1"/>
</dbReference>
<dbReference type="GO" id="GO:0016747">
    <property type="term" value="F:acyltransferase activity, transferring groups other than amino-acyl groups"/>
    <property type="evidence" value="ECO:0007669"/>
    <property type="project" value="InterPro"/>
</dbReference>
<proteinExistence type="predicted"/>
<evidence type="ECO:0000259" key="3">
    <source>
        <dbReference type="PROSITE" id="PS51186"/>
    </source>
</evidence>
<evidence type="ECO:0000256" key="2">
    <source>
        <dbReference type="ARBA" id="ARBA00023315"/>
    </source>
</evidence>
<dbReference type="AlphaFoldDB" id="A0A4V2SXA2"/>
<sequence length="145" mass="16328">MHISVKKVESDHELNQAFAIRQKVFVHEQGVPEDQEIDEKESCSVHFLATLDKKAIGTCRMRWYEPHVAKAERVAVIPEGRGTGAGRELMLALEEHARQEGAKKIVLSAQTQALPFYEKLGYIAEGDVYLDAGIDHKDMKKKLSL</sequence>
<dbReference type="EMBL" id="SLXV01000033">
    <property type="protein sequence ID" value="TCP65446.1"/>
    <property type="molecule type" value="Genomic_DNA"/>
</dbReference>
<accession>A0A4V2SXA2</accession>
<dbReference type="PANTHER" id="PTHR43877">
    <property type="entry name" value="AMINOALKYLPHOSPHONATE N-ACETYLTRANSFERASE-RELATED-RELATED"/>
    <property type="match status" value="1"/>
</dbReference>
<dbReference type="CDD" id="cd04301">
    <property type="entry name" value="NAT_SF"/>
    <property type="match status" value="1"/>
</dbReference>
<reference evidence="4 5" key="1">
    <citation type="submission" date="2019-03" db="EMBL/GenBank/DDBJ databases">
        <title>Genomic Encyclopedia of Type Strains, Phase IV (KMG-IV): sequencing the most valuable type-strain genomes for metagenomic binning, comparative biology and taxonomic classification.</title>
        <authorList>
            <person name="Goeker M."/>
        </authorList>
    </citation>
    <scope>NUCLEOTIDE SEQUENCE [LARGE SCALE GENOMIC DNA]</scope>
    <source>
        <strain evidence="4 5">DSM 46831</strain>
    </source>
</reference>
<name>A0A4V2SXA2_9BACL</name>
<protein>
    <submittedName>
        <fullName evidence="4">Putative GNAT family N-acyltransferase</fullName>
    </submittedName>
</protein>
<evidence type="ECO:0000313" key="5">
    <source>
        <dbReference type="Proteomes" id="UP000294746"/>
    </source>
</evidence>